<dbReference type="PANTHER" id="PTHR42953:SF3">
    <property type="entry name" value="HIGH-AFFINITY ZINC UPTAKE SYSTEM PROTEIN ZNUA"/>
    <property type="match status" value="1"/>
</dbReference>
<dbReference type="PRINTS" id="PR00691">
    <property type="entry name" value="ADHESINB"/>
</dbReference>
<keyword evidence="2 4" id="KW-0813">Transport</keyword>
<evidence type="ECO:0000313" key="6">
    <source>
        <dbReference type="Proteomes" id="UP000051861"/>
    </source>
</evidence>
<dbReference type="Proteomes" id="UP000051861">
    <property type="component" value="Unassembled WGS sequence"/>
</dbReference>
<name>A0A0S7Y2M3_UNCSA</name>
<accession>A0A0S7Y2M3</accession>
<evidence type="ECO:0008006" key="7">
    <source>
        <dbReference type="Google" id="ProtNLM"/>
    </source>
</evidence>
<dbReference type="InterPro" id="IPR006127">
    <property type="entry name" value="ZnuA-like"/>
</dbReference>
<dbReference type="GO" id="GO:0046872">
    <property type="term" value="F:metal ion binding"/>
    <property type="evidence" value="ECO:0007669"/>
    <property type="project" value="InterPro"/>
</dbReference>
<evidence type="ECO:0000313" key="5">
    <source>
        <dbReference type="EMBL" id="KPJ68974.1"/>
    </source>
</evidence>
<protein>
    <recommendedName>
        <fullName evidence="7">Zinc ABC transporter substrate-binding protein</fullName>
    </recommendedName>
</protein>
<dbReference type="GO" id="GO:0030001">
    <property type="term" value="P:metal ion transport"/>
    <property type="evidence" value="ECO:0007669"/>
    <property type="project" value="InterPro"/>
</dbReference>
<dbReference type="SUPFAM" id="SSF53807">
    <property type="entry name" value="Helical backbone' metal receptor"/>
    <property type="match status" value="1"/>
</dbReference>
<gene>
    <name evidence="5" type="ORF">AMJ44_05030</name>
</gene>
<dbReference type="Pfam" id="PF01297">
    <property type="entry name" value="ZnuA"/>
    <property type="match status" value="1"/>
</dbReference>
<dbReference type="Gene3D" id="3.40.50.1980">
    <property type="entry name" value="Nitrogenase molybdenum iron protein domain"/>
    <property type="match status" value="2"/>
</dbReference>
<evidence type="ECO:0000256" key="3">
    <source>
        <dbReference type="ARBA" id="ARBA00022729"/>
    </source>
</evidence>
<dbReference type="EMBL" id="LIZX01000035">
    <property type="protein sequence ID" value="KPJ68974.1"/>
    <property type="molecule type" value="Genomic_DNA"/>
</dbReference>
<dbReference type="InterPro" id="IPR050492">
    <property type="entry name" value="Bact_metal-bind_prot9"/>
</dbReference>
<dbReference type="AlphaFoldDB" id="A0A0S7Y2M3"/>
<proteinExistence type="inferred from homology"/>
<comment type="similarity">
    <text evidence="1 4">Belongs to the bacterial solute-binding protein 9 family.</text>
</comment>
<dbReference type="GO" id="GO:0007155">
    <property type="term" value="P:cell adhesion"/>
    <property type="evidence" value="ECO:0007669"/>
    <property type="project" value="InterPro"/>
</dbReference>
<evidence type="ECO:0000256" key="1">
    <source>
        <dbReference type="ARBA" id="ARBA00011028"/>
    </source>
</evidence>
<evidence type="ECO:0000256" key="2">
    <source>
        <dbReference type="ARBA" id="ARBA00022448"/>
    </source>
</evidence>
<reference evidence="5 6" key="1">
    <citation type="journal article" date="2015" name="Microbiome">
        <title>Genomic resolution of linkages in carbon, nitrogen, and sulfur cycling among widespread estuary sediment bacteria.</title>
        <authorList>
            <person name="Baker B.J."/>
            <person name="Lazar C.S."/>
            <person name="Teske A.P."/>
            <person name="Dick G.J."/>
        </authorList>
    </citation>
    <scope>NUCLEOTIDE SEQUENCE [LARGE SCALE GENOMIC DNA]</scope>
    <source>
        <strain evidence="5">DG_54_3</strain>
    </source>
</reference>
<dbReference type="PANTHER" id="PTHR42953">
    <property type="entry name" value="HIGH-AFFINITY ZINC UPTAKE SYSTEM PROTEIN ZNUA-RELATED"/>
    <property type="match status" value="1"/>
</dbReference>
<dbReference type="InterPro" id="IPR006129">
    <property type="entry name" value="AdhesinB"/>
</dbReference>
<dbReference type="PRINTS" id="PR00690">
    <property type="entry name" value="ADHESNFAMILY"/>
</dbReference>
<comment type="caution">
    <text evidence="5">The sequence shown here is derived from an EMBL/GenBank/DDBJ whole genome shotgun (WGS) entry which is preliminary data.</text>
</comment>
<dbReference type="InterPro" id="IPR006128">
    <property type="entry name" value="Lipoprotein_PsaA-like"/>
</dbReference>
<organism evidence="5 6">
    <name type="scientific">candidate division WOR-1 bacterium DG_54_3</name>
    <dbReference type="NCBI Taxonomy" id="1703775"/>
    <lineage>
        <taxon>Bacteria</taxon>
        <taxon>Bacillati</taxon>
        <taxon>Saganbacteria</taxon>
    </lineage>
</organism>
<sequence>MSLFLAFGLLGFQTLNLKASHKTKIITSVFPLKEFAETVCGDRGEVNLLIPPGAEIHTWKPRPSDIIRISSADVFIYIGQDLEPWLHDILESVRSEELRVLEASEGISLIEEESHEHPHGHEHAGVDPHIWLDFEIDQIIVDKIAAILSEVDPEGASVFWRNAGLYKKKLQQLDMKYREELNRCVHRTFILGGHAAFGYVARRYNLHQISLYGLSPDSKPTPKQLIEVVEQAKEHRTEAIFFEIAVSDELARVIAKEVGARTLVLNPGANLTKEQLKSGVTFFDIMNKNLESLKDGLICK</sequence>
<evidence type="ECO:0000256" key="4">
    <source>
        <dbReference type="RuleBase" id="RU003512"/>
    </source>
</evidence>
<keyword evidence="3" id="KW-0732">Signal</keyword>